<dbReference type="SUPFAM" id="SSF102588">
    <property type="entry name" value="LmbE-like"/>
    <property type="match status" value="1"/>
</dbReference>
<evidence type="ECO:0000256" key="1">
    <source>
        <dbReference type="ARBA" id="ARBA00022833"/>
    </source>
</evidence>
<dbReference type="PANTHER" id="PTHR12993">
    <property type="entry name" value="N-ACETYLGLUCOSAMINYL-PHOSPHATIDYLINOSITOL DE-N-ACETYLASE-RELATED"/>
    <property type="match status" value="1"/>
</dbReference>
<keyword evidence="5" id="KW-1185">Reference proteome</keyword>
<keyword evidence="1" id="KW-0862">Zinc</keyword>
<evidence type="ECO:0000259" key="3">
    <source>
        <dbReference type="Pfam" id="PF26607"/>
    </source>
</evidence>
<feature type="domain" description="PLL-like beta propeller" evidence="3">
    <location>
        <begin position="484"/>
        <end position="657"/>
    </location>
</feature>
<dbReference type="Pfam" id="PF26607">
    <property type="entry name" value="DUF8189"/>
    <property type="match status" value="1"/>
</dbReference>
<comment type="caution">
    <text evidence="4">The sequence shown here is derived from an EMBL/GenBank/DDBJ whole genome shotgun (WGS) entry which is preliminary data.</text>
</comment>
<dbReference type="InterPro" id="IPR024078">
    <property type="entry name" value="LmbE-like_dom_sf"/>
</dbReference>
<evidence type="ECO:0000256" key="2">
    <source>
        <dbReference type="SAM" id="SignalP"/>
    </source>
</evidence>
<dbReference type="SUPFAM" id="SSF89372">
    <property type="entry name" value="Fucose-specific lectin"/>
    <property type="match status" value="2"/>
</dbReference>
<dbReference type="PANTHER" id="PTHR12993:SF26">
    <property type="entry name" value="1D-MYO-INOSITOL 2-ACETAMIDO-2-DEOXY-ALPHA-D-GLUCOPYRANOSIDE DEACETYLASE"/>
    <property type="match status" value="1"/>
</dbReference>
<dbReference type="GO" id="GO:0016137">
    <property type="term" value="P:glycoside metabolic process"/>
    <property type="evidence" value="ECO:0007669"/>
    <property type="project" value="UniProtKB-ARBA"/>
</dbReference>
<dbReference type="GO" id="GO:0016811">
    <property type="term" value="F:hydrolase activity, acting on carbon-nitrogen (but not peptide) bonds, in linear amides"/>
    <property type="evidence" value="ECO:0007669"/>
    <property type="project" value="TreeGrafter"/>
</dbReference>
<name>A0A495W2M5_9PSEU</name>
<organism evidence="4 5">
    <name type="scientific">Saccharothrix australiensis</name>
    <dbReference type="NCBI Taxonomy" id="2072"/>
    <lineage>
        <taxon>Bacteria</taxon>
        <taxon>Bacillati</taxon>
        <taxon>Actinomycetota</taxon>
        <taxon>Actinomycetes</taxon>
        <taxon>Pseudonocardiales</taxon>
        <taxon>Pseudonocardiaceae</taxon>
        <taxon>Saccharothrix</taxon>
    </lineage>
</organism>
<dbReference type="AlphaFoldDB" id="A0A495W2M5"/>
<dbReference type="EMBL" id="RBXO01000001">
    <property type="protein sequence ID" value="RKT55951.1"/>
    <property type="molecule type" value="Genomic_DNA"/>
</dbReference>
<dbReference type="Gene3D" id="3.40.50.10320">
    <property type="entry name" value="LmbE-like"/>
    <property type="match status" value="1"/>
</dbReference>
<dbReference type="RefSeq" id="WP_121007588.1">
    <property type="nucleotide sequence ID" value="NZ_RBXO01000001.1"/>
</dbReference>
<reference evidence="4 5" key="1">
    <citation type="submission" date="2018-10" db="EMBL/GenBank/DDBJ databases">
        <title>Sequencing the genomes of 1000 actinobacteria strains.</title>
        <authorList>
            <person name="Klenk H.-P."/>
        </authorList>
    </citation>
    <scope>NUCLEOTIDE SEQUENCE [LARGE SCALE GENOMIC DNA]</scope>
    <source>
        <strain evidence="4 5">DSM 43800</strain>
    </source>
</reference>
<dbReference type="InterPro" id="IPR003737">
    <property type="entry name" value="GlcNAc_PI_deacetylase-related"/>
</dbReference>
<feature type="signal peptide" evidence="2">
    <location>
        <begin position="1"/>
        <end position="23"/>
    </location>
</feature>
<keyword evidence="2" id="KW-0732">Signal</keyword>
<proteinExistence type="predicted"/>
<feature type="chain" id="PRO_5019819747" evidence="2">
    <location>
        <begin position="24"/>
        <end position="673"/>
    </location>
</feature>
<dbReference type="OrthoDB" id="6064917at2"/>
<gene>
    <name evidence="4" type="ORF">C8E97_4639</name>
</gene>
<accession>A0A495W2M5</accession>
<protein>
    <submittedName>
        <fullName evidence="4">GlcNAc-PI de-N-acetylase</fullName>
    </submittedName>
</protein>
<evidence type="ECO:0000313" key="5">
    <source>
        <dbReference type="Proteomes" id="UP000282084"/>
    </source>
</evidence>
<dbReference type="Proteomes" id="UP000282084">
    <property type="component" value="Unassembled WGS sequence"/>
</dbReference>
<evidence type="ECO:0000313" key="4">
    <source>
        <dbReference type="EMBL" id="RKT55951.1"/>
    </source>
</evidence>
<sequence length="673" mass="71365">MRIGVALSVVTLLLGALSPPAVAAAPAAAYLNVVAHQDDDVLFMNPDVRNSIAARRPNTTVFLTAGEAFRQVGPGRPGDPPLAACRDDLTLDREDYARCRQLGARAAYARMAGVADAWTQAKSAVDTPAGRYWLEVHALTARPELRLVFLNIPEWGDGSDDAARPCAGTPRLHGASLYHLWFDQRGTCSMVPSGTVLWRDDVRNALPDRAFLVAVLRALYERYQPTVIRTQDPDPDPRYQDPAWLHDHSDHVIGARFAHEAARGYAGPGGRAAVRIVSHRNYNIATSPVNLDAGQRAEKAADYAAYDLWDAHSDDTGGYATWPQRMIHRHTTGTTWAGRNRDGRLQAFAVQGGRLATWWQSAGGWSSTTLATPGPLAPGVSVEQDRDGRLHVFARRLDTHEVITLAQQAPDAGFGDWRGLGSPNTGAAAAQVGTPVAKRGADGVLRVFVKNGGGGLSVRTPDGWQDAGGTGLQDGLAVGVDRAGGTDVFGFAVVDGVGRVRHWSAGPGGAFALRPDLAGFEPSGPPSVALNEDGRQDVFYRLAGDRAARVGHTWQLPDGTWTSAREDISSQGGVGAPAVVDAPEGVADSRVVVFTTNRGGGVSTTRQVAPNASYGTRWADLGGFLVGQPAALTDPAGRVVLFALDDRGGLLVRRQRAAGGTAGFDDWVAPGLP</sequence>
<dbReference type="InterPro" id="IPR058502">
    <property type="entry name" value="PLL-like_beta-prop"/>
</dbReference>